<dbReference type="GO" id="GO:0005886">
    <property type="term" value="C:plasma membrane"/>
    <property type="evidence" value="ECO:0007669"/>
    <property type="project" value="UniProtKB-SubCell"/>
</dbReference>
<gene>
    <name evidence="11" type="ORF">EEX84_07495</name>
</gene>
<evidence type="ECO:0000256" key="3">
    <source>
        <dbReference type="ARBA" id="ARBA00022475"/>
    </source>
</evidence>
<dbReference type="InterPro" id="IPR055348">
    <property type="entry name" value="DctQ"/>
</dbReference>
<comment type="similarity">
    <text evidence="8">Belongs to the TRAP transporter small permease family.</text>
</comment>
<evidence type="ECO:0000256" key="4">
    <source>
        <dbReference type="ARBA" id="ARBA00022519"/>
    </source>
</evidence>
<dbReference type="OrthoDB" id="2883568at2"/>
<reference evidence="11 12" key="1">
    <citation type="journal article" date="2018" name="Int. J. Syst. Evol. Microbiol.">
        <title>Planococcus salinus sp. nov., a moderately halophilic bacterium isolated from a saline-alkali soil.</title>
        <authorList>
            <person name="Gan L."/>
        </authorList>
    </citation>
    <scope>NUCLEOTIDE SEQUENCE [LARGE SCALE GENOMIC DNA]</scope>
    <source>
        <strain evidence="11 12">LCB217</strain>
    </source>
</reference>
<organism evidence="11 12">
    <name type="scientific">Planococcus salinus</name>
    <dbReference type="NCBI Taxonomy" id="1848460"/>
    <lineage>
        <taxon>Bacteria</taxon>
        <taxon>Bacillati</taxon>
        <taxon>Bacillota</taxon>
        <taxon>Bacilli</taxon>
        <taxon>Bacillales</taxon>
        <taxon>Caryophanaceae</taxon>
        <taxon>Planococcus</taxon>
    </lineage>
</organism>
<keyword evidence="4" id="KW-0997">Cell inner membrane</keyword>
<comment type="subcellular location">
    <subcellularLocation>
        <location evidence="1">Cell inner membrane</location>
        <topology evidence="1">Multi-pass membrane protein</topology>
    </subcellularLocation>
</comment>
<evidence type="ECO:0000256" key="5">
    <source>
        <dbReference type="ARBA" id="ARBA00022692"/>
    </source>
</evidence>
<dbReference type="AlphaFoldDB" id="A0A3M8P810"/>
<feature type="transmembrane region" description="Helical" evidence="9">
    <location>
        <begin position="123"/>
        <end position="141"/>
    </location>
</feature>
<evidence type="ECO:0000256" key="6">
    <source>
        <dbReference type="ARBA" id="ARBA00022989"/>
    </source>
</evidence>
<dbReference type="Pfam" id="PF04290">
    <property type="entry name" value="DctQ"/>
    <property type="match status" value="1"/>
</dbReference>
<dbReference type="EMBL" id="RIAX01000004">
    <property type="protein sequence ID" value="RNF39803.1"/>
    <property type="molecule type" value="Genomic_DNA"/>
</dbReference>
<evidence type="ECO:0000256" key="9">
    <source>
        <dbReference type="SAM" id="Phobius"/>
    </source>
</evidence>
<dbReference type="InterPro" id="IPR007387">
    <property type="entry name" value="TRAP_DctQ"/>
</dbReference>
<accession>A0A3M8P810</accession>
<evidence type="ECO:0000256" key="8">
    <source>
        <dbReference type="ARBA" id="ARBA00038436"/>
    </source>
</evidence>
<dbReference type="PANTHER" id="PTHR35011">
    <property type="entry name" value="2,3-DIKETO-L-GULONATE TRAP TRANSPORTER SMALL PERMEASE PROTEIN YIAM"/>
    <property type="match status" value="1"/>
</dbReference>
<keyword evidence="3" id="KW-1003">Cell membrane</keyword>
<keyword evidence="7 9" id="KW-0472">Membrane</keyword>
<name>A0A3M8P810_9BACL</name>
<comment type="caution">
    <text evidence="11">The sequence shown here is derived from an EMBL/GenBank/DDBJ whole genome shotgun (WGS) entry which is preliminary data.</text>
</comment>
<sequence>MKIFTKFVDLIITANKIIAFVSIVVMMLAVTLFSITRAAGFPMVGNIEIVQLLMVVLIVGALAFTEKEGSHIKIGIIVDNFSPFIQKVLDLIAYAFLFIFCAVIVWSTFLNLDFNQASDLLRIPYYPFKILIIIGFSTWGLEGIRKLIYTFGQSKTDS</sequence>
<keyword evidence="12" id="KW-1185">Reference proteome</keyword>
<evidence type="ECO:0000259" key="10">
    <source>
        <dbReference type="Pfam" id="PF04290"/>
    </source>
</evidence>
<dbReference type="Proteomes" id="UP000275473">
    <property type="component" value="Unassembled WGS sequence"/>
</dbReference>
<protein>
    <submittedName>
        <fullName evidence="11">TRAP transporter small permease</fullName>
    </submittedName>
</protein>
<evidence type="ECO:0000313" key="12">
    <source>
        <dbReference type="Proteomes" id="UP000275473"/>
    </source>
</evidence>
<proteinExistence type="inferred from homology"/>
<keyword evidence="6 9" id="KW-1133">Transmembrane helix</keyword>
<evidence type="ECO:0000313" key="11">
    <source>
        <dbReference type="EMBL" id="RNF39803.1"/>
    </source>
</evidence>
<feature type="transmembrane region" description="Helical" evidence="9">
    <location>
        <begin position="12"/>
        <end position="35"/>
    </location>
</feature>
<dbReference type="RefSeq" id="WP_123164998.1">
    <property type="nucleotide sequence ID" value="NZ_RIAX01000004.1"/>
</dbReference>
<feature type="transmembrane region" description="Helical" evidence="9">
    <location>
        <begin position="91"/>
        <end position="111"/>
    </location>
</feature>
<evidence type="ECO:0000256" key="2">
    <source>
        <dbReference type="ARBA" id="ARBA00022448"/>
    </source>
</evidence>
<keyword evidence="2" id="KW-0813">Transport</keyword>
<feature type="transmembrane region" description="Helical" evidence="9">
    <location>
        <begin position="41"/>
        <end position="64"/>
    </location>
</feature>
<feature type="domain" description="Tripartite ATP-independent periplasmic transporters DctQ component" evidence="10">
    <location>
        <begin position="26"/>
        <end position="148"/>
    </location>
</feature>
<evidence type="ECO:0000256" key="7">
    <source>
        <dbReference type="ARBA" id="ARBA00023136"/>
    </source>
</evidence>
<keyword evidence="5 9" id="KW-0812">Transmembrane</keyword>
<evidence type="ECO:0000256" key="1">
    <source>
        <dbReference type="ARBA" id="ARBA00004429"/>
    </source>
</evidence>